<dbReference type="SUPFAM" id="SSF48452">
    <property type="entry name" value="TPR-like"/>
    <property type="match status" value="1"/>
</dbReference>
<sequence length="575" mass="61577">MPDHAHQLQIQPRFGARSRALVVDGHATARSLLAAQLRGLGVGQVLQSATAHDARQHMATLGVDVLLVEYQLDNGVQGQTLIDELRRDGLLPLRTVVVMLSSQASYQVVAQVAESALDGFVIKPYTPGKLEDRLISAFQRKDALREVYDAIEADAHAHALALCEARYQQRGPYWTHAARLGAELALRLEQLPLASAMYAAVLADKAVPWAKLGLARVLQAEGEAGAAVSTIRNLLADEPMYADAYDVMGRIHAEQGDLAGAITAFRQAVEITPFSVARAQKYGILAWYAGEPDVALAALEHAAQIGGESPQFDHQTLLLLAMARFQRGDAAGLRQCNKQLAGVLGRQTRAPDTGQADDGRLDRLRRLGQMTQALVAVQAQDRLGLQACLMPVAEQLMAPGFDVEAATNLLSLIATSAAAGLAPQQADDWTRSAGLRFCVSKQVTEMLAKACDPAPSLGLLVRTAHAEINEISRSALSEGLAGRHQRAVEELLKAVERTRNAKLLELAQAALERHRAHIAEAEALAERCGLLQALCSTVGRSHLLAQDTGRPPGGLDLPAPRGKPGRRAVAAQLPA</sequence>
<name>A0A480ANZ6_9BURK</name>
<dbReference type="GO" id="GO:0000160">
    <property type="term" value="P:phosphorelay signal transduction system"/>
    <property type="evidence" value="ECO:0007669"/>
    <property type="project" value="InterPro"/>
</dbReference>
<dbReference type="InterPro" id="IPR019734">
    <property type="entry name" value="TPR_rpt"/>
</dbReference>
<dbReference type="SMART" id="SM00448">
    <property type="entry name" value="REC"/>
    <property type="match status" value="1"/>
</dbReference>
<reference evidence="6" key="1">
    <citation type="submission" date="2019-03" db="EMBL/GenBank/DDBJ databases">
        <title>Aquabacterium pictum sp.nov., the first bacteriochlorophyll a-containing freshwater bacterium in the genus Aquabacterium of the class Betaproteobacteria.</title>
        <authorList>
            <person name="Hirose S."/>
            <person name="Tank M."/>
            <person name="Hara E."/>
            <person name="Tamaki H."/>
            <person name="Takaichi S."/>
            <person name="Haruta S."/>
            <person name="Hanada S."/>
        </authorList>
    </citation>
    <scope>NUCLEOTIDE SEQUENCE [LARGE SCALE GENOMIC DNA]</scope>
    <source>
        <strain evidence="6">W35</strain>
    </source>
</reference>
<dbReference type="SUPFAM" id="SSF52172">
    <property type="entry name" value="CheY-like"/>
    <property type="match status" value="1"/>
</dbReference>
<feature type="repeat" description="TPR" evidence="2">
    <location>
        <begin position="242"/>
        <end position="275"/>
    </location>
</feature>
<dbReference type="RefSeq" id="WP_162520716.1">
    <property type="nucleotide sequence ID" value="NZ_BJCL01000003.1"/>
</dbReference>
<dbReference type="Pfam" id="PF00072">
    <property type="entry name" value="Response_reg"/>
    <property type="match status" value="1"/>
</dbReference>
<dbReference type="EMBL" id="BJCL01000003">
    <property type="protein sequence ID" value="GCL62460.1"/>
    <property type="molecule type" value="Genomic_DNA"/>
</dbReference>
<organism evidence="5 6">
    <name type="scientific">Pseudaquabacterium pictum</name>
    <dbReference type="NCBI Taxonomy" id="2315236"/>
    <lineage>
        <taxon>Bacteria</taxon>
        <taxon>Pseudomonadati</taxon>
        <taxon>Pseudomonadota</taxon>
        <taxon>Betaproteobacteria</taxon>
        <taxon>Burkholderiales</taxon>
        <taxon>Sphaerotilaceae</taxon>
        <taxon>Pseudaquabacterium</taxon>
    </lineage>
</organism>
<dbReference type="InterPro" id="IPR011006">
    <property type="entry name" value="CheY-like_superfamily"/>
</dbReference>
<evidence type="ECO:0000256" key="2">
    <source>
        <dbReference type="PROSITE-ProRule" id="PRU00339"/>
    </source>
</evidence>
<dbReference type="InterPro" id="IPR001789">
    <property type="entry name" value="Sig_transdc_resp-reg_receiver"/>
</dbReference>
<keyword evidence="6" id="KW-1185">Reference proteome</keyword>
<protein>
    <recommendedName>
        <fullName evidence="4">Response regulatory domain-containing protein</fullName>
    </recommendedName>
</protein>
<evidence type="ECO:0000259" key="4">
    <source>
        <dbReference type="PROSITE" id="PS50110"/>
    </source>
</evidence>
<dbReference type="AlphaFoldDB" id="A0A480ANZ6"/>
<evidence type="ECO:0000256" key="1">
    <source>
        <dbReference type="PROSITE-ProRule" id="PRU00169"/>
    </source>
</evidence>
<comment type="caution">
    <text evidence="1">Lacks conserved residue(s) required for the propagation of feature annotation.</text>
</comment>
<evidence type="ECO:0000313" key="5">
    <source>
        <dbReference type="EMBL" id="GCL62460.1"/>
    </source>
</evidence>
<keyword evidence="2" id="KW-0802">TPR repeat</keyword>
<comment type="caution">
    <text evidence="5">The sequence shown here is derived from an EMBL/GenBank/DDBJ whole genome shotgun (WGS) entry which is preliminary data.</text>
</comment>
<gene>
    <name evidence="5" type="ORF">AQPW35_15410</name>
</gene>
<evidence type="ECO:0000256" key="3">
    <source>
        <dbReference type="SAM" id="MobiDB-lite"/>
    </source>
</evidence>
<dbReference type="Pfam" id="PF13181">
    <property type="entry name" value="TPR_8"/>
    <property type="match status" value="1"/>
</dbReference>
<dbReference type="InterPro" id="IPR011990">
    <property type="entry name" value="TPR-like_helical_dom_sf"/>
</dbReference>
<dbReference type="Gene3D" id="3.40.50.2300">
    <property type="match status" value="1"/>
</dbReference>
<feature type="region of interest" description="Disordered" evidence="3">
    <location>
        <begin position="545"/>
        <end position="575"/>
    </location>
</feature>
<dbReference type="Gene3D" id="1.25.40.10">
    <property type="entry name" value="Tetratricopeptide repeat domain"/>
    <property type="match status" value="1"/>
</dbReference>
<evidence type="ECO:0000313" key="6">
    <source>
        <dbReference type="Proteomes" id="UP000301751"/>
    </source>
</evidence>
<proteinExistence type="predicted"/>
<dbReference type="Proteomes" id="UP000301751">
    <property type="component" value="Unassembled WGS sequence"/>
</dbReference>
<feature type="domain" description="Response regulatory" evidence="4">
    <location>
        <begin position="19"/>
        <end position="138"/>
    </location>
</feature>
<accession>A0A480ANZ6</accession>
<dbReference type="PROSITE" id="PS50005">
    <property type="entry name" value="TPR"/>
    <property type="match status" value="1"/>
</dbReference>
<dbReference type="PROSITE" id="PS50110">
    <property type="entry name" value="RESPONSE_REGULATORY"/>
    <property type="match status" value="1"/>
</dbReference>